<dbReference type="InterPro" id="IPR011009">
    <property type="entry name" value="Kinase-like_dom_sf"/>
</dbReference>
<keyword evidence="3" id="KW-1185">Reference proteome</keyword>
<gene>
    <name evidence="2" type="ORF">RD792_005431</name>
</gene>
<dbReference type="InterPro" id="IPR001245">
    <property type="entry name" value="Ser-Thr/Tyr_kinase_cat_dom"/>
</dbReference>
<dbReference type="EMBL" id="JAYDYQ010001088">
    <property type="protein sequence ID" value="KAK4489619.1"/>
    <property type="molecule type" value="Genomic_DNA"/>
</dbReference>
<dbReference type="SUPFAM" id="SSF56112">
    <property type="entry name" value="Protein kinase-like (PK-like)"/>
    <property type="match status" value="1"/>
</dbReference>
<evidence type="ECO:0000259" key="1">
    <source>
        <dbReference type="PROSITE" id="PS50011"/>
    </source>
</evidence>
<dbReference type="Proteomes" id="UP001291926">
    <property type="component" value="Unassembled WGS sequence"/>
</dbReference>
<evidence type="ECO:0000313" key="2">
    <source>
        <dbReference type="EMBL" id="KAK4489619.1"/>
    </source>
</evidence>
<feature type="domain" description="Protein kinase" evidence="1">
    <location>
        <begin position="1"/>
        <end position="208"/>
    </location>
</feature>
<dbReference type="PANTHER" id="PTHR48007:SF9">
    <property type="entry name" value="PROTEIN KINASE DOMAIN-CONTAINING PROTEIN"/>
    <property type="match status" value="1"/>
</dbReference>
<comment type="caution">
    <text evidence="2">The sequence shown here is derived from an EMBL/GenBank/DDBJ whole genome shotgun (WGS) entry which is preliminary data.</text>
</comment>
<dbReference type="PROSITE" id="PS50011">
    <property type="entry name" value="PROTEIN_KINASE_DOM"/>
    <property type="match status" value="1"/>
</dbReference>
<dbReference type="PANTHER" id="PTHR48007">
    <property type="entry name" value="LEUCINE-RICH REPEAT RECEPTOR-LIKE PROTEIN KINASE PXC1"/>
    <property type="match status" value="1"/>
</dbReference>
<evidence type="ECO:0000313" key="3">
    <source>
        <dbReference type="Proteomes" id="UP001291926"/>
    </source>
</evidence>
<dbReference type="InterPro" id="IPR046959">
    <property type="entry name" value="PRK1-6/SRF4-like"/>
</dbReference>
<reference evidence="2 3" key="1">
    <citation type="journal article" date="2023" name="bioRxiv">
        <title>Genome report: Whole genome sequence and annotation of Penstemon davidsonii.</title>
        <authorList>
            <person name="Ostevik K.L."/>
            <person name="Alabady M."/>
            <person name="Zhang M."/>
            <person name="Rausher M.D."/>
        </authorList>
    </citation>
    <scope>NUCLEOTIDE SEQUENCE [LARGE SCALE GENOMIC DNA]</scope>
    <source>
        <strain evidence="2">DNT005</strain>
        <tissue evidence="2">Whole leaf</tissue>
    </source>
</reference>
<dbReference type="InterPro" id="IPR000719">
    <property type="entry name" value="Prot_kinase_dom"/>
</dbReference>
<organism evidence="2 3">
    <name type="scientific">Penstemon davidsonii</name>
    <dbReference type="NCBI Taxonomy" id="160366"/>
    <lineage>
        <taxon>Eukaryota</taxon>
        <taxon>Viridiplantae</taxon>
        <taxon>Streptophyta</taxon>
        <taxon>Embryophyta</taxon>
        <taxon>Tracheophyta</taxon>
        <taxon>Spermatophyta</taxon>
        <taxon>Magnoliopsida</taxon>
        <taxon>eudicotyledons</taxon>
        <taxon>Gunneridae</taxon>
        <taxon>Pentapetalae</taxon>
        <taxon>asterids</taxon>
        <taxon>lamiids</taxon>
        <taxon>Lamiales</taxon>
        <taxon>Plantaginaceae</taxon>
        <taxon>Cheloneae</taxon>
        <taxon>Penstemon</taxon>
    </lineage>
</organism>
<dbReference type="Gene3D" id="1.10.510.10">
    <property type="entry name" value="Transferase(Phosphotransferase) domain 1"/>
    <property type="match status" value="1"/>
</dbReference>
<name>A0ABR0DK52_9LAMI</name>
<accession>A0ABR0DK52</accession>
<sequence>MFPGRTGKIRANFDWVTRKRIALGAARGCNRGFGRLPLDWKTRPKIALGAARGITHARTINDENLVHGNIRSSNIFHNEHQYGLVSDVGLAKMTSQITFPYLQNAGYCAPEVTDSTKMSQASDVYNFGVVLLELVSGKSPKEIAIVRWITFIIRVKWTAEVIDLELLRYGECEDAMMKLLQIGMKCVGDDPESRPKMVDIVKMLEEIN</sequence>
<protein>
    <recommendedName>
        <fullName evidence="1">Protein kinase domain-containing protein</fullName>
    </recommendedName>
</protein>
<dbReference type="Pfam" id="PF07714">
    <property type="entry name" value="PK_Tyr_Ser-Thr"/>
    <property type="match status" value="1"/>
</dbReference>
<proteinExistence type="predicted"/>